<evidence type="ECO:0000256" key="2">
    <source>
        <dbReference type="RuleBase" id="RU003651"/>
    </source>
</evidence>
<sequence length="300" mass="34705">MGKRSSTRSKNPEDPQVQLKWRFVRKEAPGRKPEKRFYELTFKKEFVNMVFNSYLPHILEEANTINEKVKIVKLHNAYTADGRRSFVYLEHPATFETLAMDPKLKQEIKDDLERFKSRKEFYKKVGKAWKRGYLLYGPPGTGKSSLVAAMANYLKFDIYDLELTSISCNSDLRKFTLSGLLNFIDGLWSSCGDERIIVFTTNDKDQLDPALLRPGRMDKRIEMSYCTKDGFKVLAYNYLGIEDGDSHELYGEIEGIIESKKVTPAEVCEKLMTSEKVDDNLKELAKFLEIKQVESNEIED</sequence>
<reference evidence="4" key="1">
    <citation type="submission" date="2018-02" db="EMBL/GenBank/DDBJ databases">
        <authorList>
            <person name="Cohen D.B."/>
            <person name="Kent A.D."/>
        </authorList>
    </citation>
    <scope>NUCLEOTIDE SEQUENCE</scope>
</reference>
<keyword evidence="2" id="KW-0547">Nucleotide-binding</keyword>
<dbReference type="GO" id="GO:0016887">
    <property type="term" value="F:ATP hydrolysis activity"/>
    <property type="evidence" value="ECO:0007669"/>
    <property type="project" value="InterPro"/>
</dbReference>
<dbReference type="SUPFAM" id="SSF52540">
    <property type="entry name" value="P-loop containing nucleoside triphosphate hydrolases"/>
    <property type="match status" value="1"/>
</dbReference>
<proteinExistence type="inferred from homology"/>
<dbReference type="InterPro" id="IPR027417">
    <property type="entry name" value="P-loop_NTPase"/>
</dbReference>
<organism evidence="4">
    <name type="scientific">Fagus sylvatica</name>
    <name type="common">Beechnut</name>
    <dbReference type="NCBI Taxonomy" id="28930"/>
    <lineage>
        <taxon>Eukaryota</taxon>
        <taxon>Viridiplantae</taxon>
        <taxon>Streptophyta</taxon>
        <taxon>Embryophyta</taxon>
        <taxon>Tracheophyta</taxon>
        <taxon>Spermatophyta</taxon>
        <taxon>Magnoliopsida</taxon>
        <taxon>eudicotyledons</taxon>
        <taxon>Gunneridae</taxon>
        <taxon>Pentapetalae</taxon>
        <taxon>rosids</taxon>
        <taxon>fabids</taxon>
        <taxon>Fagales</taxon>
        <taxon>Fagaceae</taxon>
        <taxon>Fagus</taxon>
    </lineage>
</organism>
<dbReference type="Pfam" id="PF00004">
    <property type="entry name" value="AAA"/>
    <property type="match status" value="2"/>
</dbReference>
<accession>A0A2N9IJ97</accession>
<dbReference type="InterPro" id="IPR050747">
    <property type="entry name" value="Mitochondrial_chaperone_BCS1"/>
</dbReference>
<evidence type="ECO:0000259" key="3">
    <source>
        <dbReference type="SMART" id="SM00382"/>
    </source>
</evidence>
<evidence type="ECO:0000256" key="1">
    <source>
        <dbReference type="ARBA" id="ARBA00007448"/>
    </source>
</evidence>
<dbReference type="PROSITE" id="PS00674">
    <property type="entry name" value="AAA"/>
    <property type="match status" value="1"/>
</dbReference>
<name>A0A2N9IJ97_FAGSY</name>
<comment type="similarity">
    <text evidence="1">Belongs to the AAA ATPase family. BCS1 subfamily.</text>
</comment>
<dbReference type="InterPro" id="IPR003593">
    <property type="entry name" value="AAA+_ATPase"/>
</dbReference>
<dbReference type="Gene3D" id="6.10.280.40">
    <property type="match status" value="1"/>
</dbReference>
<dbReference type="Gene3D" id="3.40.50.300">
    <property type="entry name" value="P-loop containing nucleotide triphosphate hydrolases"/>
    <property type="match status" value="2"/>
</dbReference>
<dbReference type="InterPro" id="IPR003960">
    <property type="entry name" value="ATPase_AAA_CS"/>
</dbReference>
<dbReference type="AlphaFoldDB" id="A0A2N9IJ97"/>
<feature type="domain" description="AAA+ ATPase" evidence="3">
    <location>
        <begin position="129"/>
        <end position="227"/>
    </location>
</feature>
<dbReference type="GO" id="GO:0005524">
    <property type="term" value="F:ATP binding"/>
    <property type="evidence" value="ECO:0007669"/>
    <property type="project" value="UniProtKB-KW"/>
</dbReference>
<evidence type="ECO:0000313" key="4">
    <source>
        <dbReference type="EMBL" id="SPD24200.1"/>
    </source>
</evidence>
<dbReference type="InterPro" id="IPR058017">
    <property type="entry name" value="At3g28540-like_C"/>
</dbReference>
<dbReference type="EMBL" id="OIVN01005838">
    <property type="protein sequence ID" value="SPD24200.1"/>
    <property type="molecule type" value="Genomic_DNA"/>
</dbReference>
<keyword evidence="2" id="KW-0067">ATP-binding</keyword>
<dbReference type="Pfam" id="PF25568">
    <property type="entry name" value="AAA_lid_At3g28540"/>
    <property type="match status" value="1"/>
</dbReference>
<dbReference type="PANTHER" id="PTHR23070">
    <property type="entry name" value="BCS1 AAA-TYPE ATPASE"/>
    <property type="match status" value="1"/>
</dbReference>
<gene>
    <name evidence="4" type="ORF">FSB_LOCUS52082</name>
</gene>
<dbReference type="InterPro" id="IPR003959">
    <property type="entry name" value="ATPase_AAA_core"/>
</dbReference>
<protein>
    <recommendedName>
        <fullName evidence="3">AAA+ ATPase domain-containing protein</fullName>
    </recommendedName>
</protein>
<dbReference type="SMART" id="SM00382">
    <property type="entry name" value="AAA"/>
    <property type="match status" value="1"/>
</dbReference>